<name>A0A6G4XHB8_9ACTN</name>
<gene>
    <name evidence="1" type="ORF">G6045_14915</name>
</gene>
<dbReference type="EMBL" id="JAAKZW010000050">
    <property type="protein sequence ID" value="NGO76945.1"/>
    <property type="molecule type" value="Genomic_DNA"/>
</dbReference>
<evidence type="ECO:0000313" key="2">
    <source>
        <dbReference type="Proteomes" id="UP000481109"/>
    </source>
</evidence>
<keyword evidence="1" id="KW-0808">Transferase</keyword>
<dbReference type="Proteomes" id="UP000481109">
    <property type="component" value="Unassembled WGS sequence"/>
</dbReference>
<dbReference type="GO" id="GO:0019748">
    <property type="term" value="P:secondary metabolic process"/>
    <property type="evidence" value="ECO:0007669"/>
    <property type="project" value="InterPro"/>
</dbReference>
<reference evidence="1 2" key="1">
    <citation type="submission" date="2020-02" db="EMBL/GenBank/DDBJ databases">
        <title>Whole-genome analyses of novel actinobacteria.</title>
        <authorList>
            <person name="Sahin N."/>
            <person name="Tokatli A."/>
        </authorList>
    </citation>
    <scope>NUCLEOTIDE SEQUENCE [LARGE SCALE GENOMIC DNA]</scope>
    <source>
        <strain evidence="1 2">YC504</strain>
    </source>
</reference>
<dbReference type="InterPro" id="IPR011009">
    <property type="entry name" value="Kinase-like_dom_sf"/>
</dbReference>
<organism evidence="1 2">
    <name type="scientific">Streptomyces mesophilus</name>
    <dbReference type="NCBI Taxonomy" id="1775132"/>
    <lineage>
        <taxon>Bacteria</taxon>
        <taxon>Bacillati</taxon>
        <taxon>Actinomycetota</taxon>
        <taxon>Actinomycetes</taxon>
        <taxon>Kitasatosporales</taxon>
        <taxon>Streptomycetaceae</taxon>
        <taxon>Streptomyces</taxon>
    </lineage>
</organism>
<dbReference type="InterPro" id="IPR006748">
    <property type="entry name" value="NH2Glyco/OHUrea_AB-resist_kin"/>
</dbReference>
<dbReference type="AlphaFoldDB" id="A0A6G4XHB8"/>
<protein>
    <submittedName>
        <fullName evidence="1">Phosphotransferase</fullName>
    </submittedName>
</protein>
<dbReference type="RefSeq" id="WP_165332420.1">
    <property type="nucleotide sequence ID" value="NZ_JAAKZW010000050.1"/>
</dbReference>
<dbReference type="Pfam" id="PF04655">
    <property type="entry name" value="APH_6_hur"/>
    <property type="match status" value="1"/>
</dbReference>
<dbReference type="SUPFAM" id="SSF56112">
    <property type="entry name" value="Protein kinase-like (PK-like)"/>
    <property type="match status" value="1"/>
</dbReference>
<evidence type="ECO:0000313" key="1">
    <source>
        <dbReference type="EMBL" id="NGO76945.1"/>
    </source>
</evidence>
<dbReference type="GO" id="GO:0016773">
    <property type="term" value="F:phosphotransferase activity, alcohol group as acceptor"/>
    <property type="evidence" value="ECO:0007669"/>
    <property type="project" value="InterPro"/>
</dbReference>
<sequence length="307" mass="33515">MDLPVMVRSKALSLGKRGRQWLDSLPSLVRDIEREWAISVGEPLPGGTAAYVARARTSAGENVVLKLAAPDDAFAGQTRTLRLARGQGYVLLIRHDADRHALLLEALGEPLEQLPSPEQQLDVLAELLQQGWSVPRPPVTGPFENKAHGLYELVDRLWHELGRPCPEAVVAQALIYAEKRALFGPEDCVLVHGDPHPGNALRVRAERPGAETGYVFVDPEGFLAPASYDLGVVLREWCTELLAAEDPVRLARGYCARLAGAAGEDETAVWEWGYLERVSTGLYCIAHGAPEVGRPFLETAALLLREG</sequence>
<comment type="caution">
    <text evidence="1">The sequence shown here is derived from an EMBL/GenBank/DDBJ whole genome shotgun (WGS) entry which is preliminary data.</text>
</comment>
<keyword evidence="2" id="KW-1185">Reference proteome</keyword>
<accession>A0A6G4XHB8</accession>
<proteinExistence type="predicted"/>